<accession>A0A8B8BJA3</accession>
<feature type="signal peptide" evidence="2">
    <location>
        <begin position="1"/>
        <end position="20"/>
    </location>
</feature>
<dbReference type="GeneID" id="111111008"/>
<sequence>MNPTILCVLAFAFTLSVATAAPRTLVGPNTVQNKITTTLNRQQEVNQRPRMQQILTRLRNPANFHHIRNAPRPMKKIQIDPHSRTVSIQSHGQPKIVLQSRSGRGLKLQIRGKGNQPSKVINVMFKNHQTANTQQVRKPEFTPQQIRKPEFTPQIPHPTQASSTPQNNHNNQPQGNGQSIGSSQTTQQTNTHYFLLGQNNAQNQQGVLLQTGSGTTPQIRFLGDARSTLEFLLRQKILASNTQTTPDHVTNFVQDTTNGHANTQISKMAEVTTSTPVVPNTTFFPFDYEAEEPEYPNSA</sequence>
<dbReference type="KEGG" id="cvn:111111008"/>
<feature type="compositionally biased region" description="Low complexity" evidence="1">
    <location>
        <begin position="165"/>
        <end position="186"/>
    </location>
</feature>
<feature type="region of interest" description="Disordered" evidence="1">
    <location>
        <begin position="150"/>
        <end position="186"/>
    </location>
</feature>
<feature type="chain" id="PRO_5034510893" evidence="2">
    <location>
        <begin position="21"/>
        <end position="299"/>
    </location>
</feature>
<protein>
    <submittedName>
        <fullName evidence="4">Uncharacterized protein LOC111111008</fullName>
    </submittedName>
</protein>
<dbReference type="OrthoDB" id="6158241at2759"/>
<name>A0A8B8BJA3_CRAVI</name>
<dbReference type="AlphaFoldDB" id="A0A8B8BJA3"/>
<keyword evidence="3" id="KW-1185">Reference proteome</keyword>
<evidence type="ECO:0000313" key="4">
    <source>
        <dbReference type="RefSeq" id="XP_022303440.1"/>
    </source>
</evidence>
<evidence type="ECO:0000256" key="1">
    <source>
        <dbReference type="SAM" id="MobiDB-lite"/>
    </source>
</evidence>
<dbReference type="Proteomes" id="UP000694844">
    <property type="component" value="Chromosome 9"/>
</dbReference>
<dbReference type="RefSeq" id="XP_022303440.1">
    <property type="nucleotide sequence ID" value="XM_022447732.1"/>
</dbReference>
<evidence type="ECO:0000256" key="2">
    <source>
        <dbReference type="SAM" id="SignalP"/>
    </source>
</evidence>
<gene>
    <name evidence="4" type="primary">LOC111111008</name>
</gene>
<evidence type="ECO:0000313" key="3">
    <source>
        <dbReference type="Proteomes" id="UP000694844"/>
    </source>
</evidence>
<keyword evidence="2" id="KW-0732">Signal</keyword>
<proteinExistence type="predicted"/>
<organism evidence="3 4">
    <name type="scientific">Crassostrea virginica</name>
    <name type="common">Eastern oyster</name>
    <dbReference type="NCBI Taxonomy" id="6565"/>
    <lineage>
        <taxon>Eukaryota</taxon>
        <taxon>Metazoa</taxon>
        <taxon>Spiralia</taxon>
        <taxon>Lophotrochozoa</taxon>
        <taxon>Mollusca</taxon>
        <taxon>Bivalvia</taxon>
        <taxon>Autobranchia</taxon>
        <taxon>Pteriomorphia</taxon>
        <taxon>Ostreida</taxon>
        <taxon>Ostreoidea</taxon>
        <taxon>Ostreidae</taxon>
        <taxon>Crassostrea</taxon>
    </lineage>
</organism>
<reference evidence="4" key="1">
    <citation type="submission" date="2025-08" db="UniProtKB">
        <authorList>
            <consortium name="RefSeq"/>
        </authorList>
    </citation>
    <scope>IDENTIFICATION</scope>
    <source>
        <tissue evidence="4">Whole sample</tissue>
    </source>
</reference>